<evidence type="ECO:0000313" key="2">
    <source>
        <dbReference type="EMBL" id="GIQ65795.1"/>
    </source>
</evidence>
<sequence>MNFVFLNTFERQLGDSRVRCAYLSICEREGIWSVQWTEEEDMQQKPVETWYEGPSWEEMLMAFRHGVAGRMVQGYTPVIDGMLDERRAYAGNKVSLLQCYGEMHADKELFDELREWRRAKAAAGKKSAYLIANNRMLWMISAFVPHTAEELMQIPGWGEAKQSAYGAEVLKLTVKYEQRKPFPLDWVADEIDADTLSAWRYRQKQSKFKQQMDRHQEKRLILEGIREGSTLDELAAKLDIPRRELMERIEQLEREGYDLEPLVARELAGMPEEEQRQVWEALGSIGDRYLKPVLHRVYGEEGAAGKPLDIMYDRLRLIRIRFRREGKEEAI</sequence>
<dbReference type="InterPro" id="IPR038077">
    <property type="entry name" value="Troponin_sf"/>
</dbReference>
<comment type="caution">
    <text evidence="2">The sequence shown here is derived from an EMBL/GenBank/DDBJ whole genome shotgun (WGS) entry which is preliminary data.</text>
</comment>
<feature type="domain" description="HRDC" evidence="1">
    <location>
        <begin position="103"/>
        <end position="183"/>
    </location>
</feature>
<gene>
    <name evidence="2" type="ORF">PACILC2_43630</name>
</gene>
<evidence type="ECO:0000259" key="1">
    <source>
        <dbReference type="PROSITE" id="PS50967"/>
    </source>
</evidence>
<dbReference type="SUPFAM" id="SSF47819">
    <property type="entry name" value="HRDC-like"/>
    <property type="match status" value="1"/>
</dbReference>
<dbReference type="PROSITE" id="PS50967">
    <property type="entry name" value="HRDC"/>
    <property type="match status" value="1"/>
</dbReference>
<name>A0ABQ4NC79_9BACL</name>
<reference evidence="2 3" key="1">
    <citation type="submission" date="2021-04" db="EMBL/GenBank/DDBJ databases">
        <title>Draft genome sequence of Paenibacillus cisolokensis, LC2-13A.</title>
        <authorList>
            <person name="Uke A."/>
            <person name="Chhe C."/>
            <person name="Baramee S."/>
            <person name="Kosugi A."/>
        </authorList>
    </citation>
    <scope>NUCLEOTIDE SEQUENCE [LARGE SCALE GENOMIC DNA]</scope>
    <source>
        <strain evidence="2 3">LC2-13A</strain>
    </source>
</reference>
<dbReference type="InterPro" id="IPR044876">
    <property type="entry name" value="HRDC_dom_sf"/>
</dbReference>
<organism evidence="2 3">
    <name type="scientific">Paenibacillus cisolokensis</name>
    <dbReference type="NCBI Taxonomy" id="1658519"/>
    <lineage>
        <taxon>Bacteria</taxon>
        <taxon>Bacillati</taxon>
        <taxon>Bacillota</taxon>
        <taxon>Bacilli</taxon>
        <taxon>Bacillales</taxon>
        <taxon>Paenibacillaceae</taxon>
        <taxon>Paenibacillus</taxon>
    </lineage>
</organism>
<dbReference type="SUPFAM" id="SSF90250">
    <property type="entry name" value="Troponin coil-coiled subunits"/>
    <property type="match status" value="1"/>
</dbReference>
<dbReference type="RefSeq" id="WP_213530309.1">
    <property type="nucleotide sequence ID" value="NZ_BOVJ01000153.1"/>
</dbReference>
<dbReference type="Gene3D" id="1.10.150.80">
    <property type="entry name" value="HRDC domain"/>
    <property type="match status" value="1"/>
</dbReference>
<dbReference type="Pfam" id="PF00570">
    <property type="entry name" value="HRDC"/>
    <property type="match status" value="1"/>
</dbReference>
<dbReference type="Gene3D" id="1.10.10.1390">
    <property type="entry name" value="ATP-dependent DNA helicase RecQ"/>
    <property type="match status" value="1"/>
</dbReference>
<dbReference type="Proteomes" id="UP000680304">
    <property type="component" value="Unassembled WGS sequence"/>
</dbReference>
<keyword evidence="3" id="KW-1185">Reference proteome</keyword>
<dbReference type="InterPro" id="IPR002121">
    <property type="entry name" value="HRDC_dom"/>
</dbReference>
<protein>
    <recommendedName>
        <fullName evidence="1">HRDC domain-containing protein</fullName>
    </recommendedName>
</protein>
<accession>A0ABQ4NC79</accession>
<dbReference type="InterPro" id="IPR010997">
    <property type="entry name" value="HRDC-like_sf"/>
</dbReference>
<dbReference type="EMBL" id="BOVJ01000153">
    <property type="protein sequence ID" value="GIQ65795.1"/>
    <property type="molecule type" value="Genomic_DNA"/>
</dbReference>
<proteinExistence type="predicted"/>
<evidence type="ECO:0000313" key="3">
    <source>
        <dbReference type="Proteomes" id="UP000680304"/>
    </source>
</evidence>
<dbReference type="SMART" id="SM00341">
    <property type="entry name" value="HRDC"/>
    <property type="match status" value="1"/>
</dbReference>